<keyword evidence="2" id="KW-0548">Nucleotidyltransferase</keyword>
<dbReference type="Pfam" id="PF08284">
    <property type="entry name" value="RVP_2"/>
    <property type="match status" value="1"/>
</dbReference>
<dbReference type="Gene3D" id="2.40.70.10">
    <property type="entry name" value="Acid Proteases"/>
    <property type="match status" value="1"/>
</dbReference>
<dbReference type="AlphaFoldDB" id="A0A2T9Z5M7"/>
<gene>
    <name evidence="8" type="ORF">BB559_000308</name>
</gene>
<dbReference type="GO" id="GO:0004519">
    <property type="term" value="F:endonuclease activity"/>
    <property type="evidence" value="ECO:0007669"/>
    <property type="project" value="UniProtKB-KW"/>
</dbReference>
<dbReference type="InterPro" id="IPR021109">
    <property type="entry name" value="Peptidase_aspartic_dom_sf"/>
</dbReference>
<dbReference type="PROSITE" id="PS00141">
    <property type="entry name" value="ASP_PROTEASE"/>
    <property type="match status" value="1"/>
</dbReference>
<keyword evidence="4" id="KW-0064">Aspartyl protease</keyword>
<dbReference type="CDD" id="cd00303">
    <property type="entry name" value="retropepsin_like"/>
    <property type="match status" value="1"/>
</dbReference>
<dbReference type="GO" id="GO:0006508">
    <property type="term" value="P:proteolysis"/>
    <property type="evidence" value="ECO:0007669"/>
    <property type="project" value="InterPro"/>
</dbReference>
<feature type="domain" description="Integrase zinc-binding" evidence="7">
    <location>
        <begin position="776"/>
        <end position="827"/>
    </location>
</feature>
<keyword evidence="4" id="KW-0645">Protease</keyword>
<dbReference type="InterPro" id="IPR050951">
    <property type="entry name" value="Retrovirus_Pol_polyprotein"/>
</dbReference>
<protein>
    <recommendedName>
        <fullName evidence="7">Integrase zinc-binding domain-containing protein</fullName>
    </recommendedName>
</protein>
<dbReference type="GO" id="GO:0016779">
    <property type="term" value="F:nucleotidyltransferase activity"/>
    <property type="evidence" value="ECO:0007669"/>
    <property type="project" value="UniProtKB-KW"/>
</dbReference>
<dbReference type="EMBL" id="MBFT01000014">
    <property type="protein sequence ID" value="PVU99882.1"/>
    <property type="molecule type" value="Genomic_DNA"/>
</dbReference>
<evidence type="ECO:0000256" key="4">
    <source>
        <dbReference type="ARBA" id="ARBA00022750"/>
    </source>
</evidence>
<dbReference type="PANTHER" id="PTHR37984:SF5">
    <property type="entry name" value="PROTEIN NYNRIN-LIKE"/>
    <property type="match status" value="1"/>
</dbReference>
<feature type="region of interest" description="Disordered" evidence="6">
    <location>
        <begin position="296"/>
        <end position="317"/>
    </location>
</feature>
<keyword evidence="1" id="KW-0808">Transferase</keyword>
<dbReference type="OrthoDB" id="5582742at2759"/>
<accession>A0A2T9Z5M7</accession>
<evidence type="ECO:0000256" key="6">
    <source>
        <dbReference type="SAM" id="MobiDB-lite"/>
    </source>
</evidence>
<evidence type="ECO:0000313" key="8">
    <source>
        <dbReference type="EMBL" id="PVU99882.1"/>
    </source>
</evidence>
<keyword evidence="5" id="KW-0255">Endonuclease</keyword>
<dbReference type="InterPro" id="IPR041588">
    <property type="entry name" value="Integrase_H2C2"/>
</dbReference>
<evidence type="ECO:0000259" key="7">
    <source>
        <dbReference type="Pfam" id="PF17921"/>
    </source>
</evidence>
<evidence type="ECO:0000256" key="5">
    <source>
        <dbReference type="ARBA" id="ARBA00022759"/>
    </source>
</evidence>
<dbReference type="PANTHER" id="PTHR37984">
    <property type="entry name" value="PROTEIN CBG26694"/>
    <property type="match status" value="1"/>
</dbReference>
<reference evidence="8 9" key="1">
    <citation type="journal article" date="2018" name="MBio">
        <title>Comparative Genomics Reveals the Core Gene Toolbox for the Fungus-Insect Symbiosis.</title>
        <authorList>
            <person name="Wang Y."/>
            <person name="Stata M."/>
            <person name="Wang W."/>
            <person name="Stajich J.E."/>
            <person name="White M.M."/>
            <person name="Moncalvo J.M."/>
        </authorList>
    </citation>
    <scope>NUCLEOTIDE SEQUENCE [LARGE SCALE GENOMIC DNA]</scope>
    <source>
        <strain evidence="8 9">AUS-77-4</strain>
    </source>
</reference>
<proteinExistence type="predicted"/>
<dbReference type="Pfam" id="PF17921">
    <property type="entry name" value="Integrase_H2C2"/>
    <property type="match status" value="1"/>
</dbReference>
<dbReference type="GO" id="GO:0004190">
    <property type="term" value="F:aspartic-type endopeptidase activity"/>
    <property type="evidence" value="ECO:0007669"/>
    <property type="project" value="UniProtKB-KW"/>
</dbReference>
<organism evidence="8 9">
    <name type="scientific">Furculomyces boomerangus</name>
    <dbReference type="NCBI Taxonomy" id="61424"/>
    <lineage>
        <taxon>Eukaryota</taxon>
        <taxon>Fungi</taxon>
        <taxon>Fungi incertae sedis</taxon>
        <taxon>Zoopagomycota</taxon>
        <taxon>Kickxellomycotina</taxon>
        <taxon>Harpellomycetes</taxon>
        <taxon>Harpellales</taxon>
        <taxon>Harpellaceae</taxon>
        <taxon>Furculomyces</taxon>
    </lineage>
</organism>
<keyword evidence="9" id="KW-1185">Reference proteome</keyword>
<comment type="caution">
    <text evidence="8">The sequence shown here is derived from an EMBL/GenBank/DDBJ whole genome shotgun (WGS) entry which is preliminary data.</text>
</comment>
<dbReference type="Gene3D" id="2.30.30.850">
    <property type="match status" value="1"/>
</dbReference>
<name>A0A2T9Z5M7_9FUNG</name>
<dbReference type="Proteomes" id="UP000245699">
    <property type="component" value="Unassembled WGS sequence"/>
</dbReference>
<evidence type="ECO:0000313" key="9">
    <source>
        <dbReference type="Proteomes" id="UP000245699"/>
    </source>
</evidence>
<evidence type="ECO:0000256" key="1">
    <source>
        <dbReference type="ARBA" id="ARBA00022679"/>
    </source>
</evidence>
<sequence length="1002" mass="116675">MSIVNSFHYVKIDPFKGEDANADFQNWAKTAARNLLAAGIADEAQRARIIVSLMEGRAGLTKAAYYAELDRAGTTLKEFVTVNTVIEYFKPKFQQPNSELFLRQRLNDLKQTGTLEEYITREETLVGSTSIDGKFERMFYFINGLKEQVLKSVLDKNPRTFEEAKQHALAFVTKSETMSSMICKIERSEKPVKPKEEDFDDKMDVEAIFSKLKVHTEDIAAMVNRNSYNNNRNNSYGPKIVFAEPTKNRAPIDINSRLGKSYFISNNLCFKCEDDGKFSSRNFPITIIKRNEWVSENSPTDTQNKDKGLRRFPNTSKELDEQLKNEDRLKGLGISESKSNLDKQFMEDRNLTEYRDSPIINMTDSSEDDQSYSDSSNLSSPGLYFNLNKDNLEAEKDVKSLTRRTSRLIVDDLVVSGDKRKQEDIQQESFKEAKLEEILSVENKFNSKRPILIGKINNNSVQVLLDSGASTSFISKNLVKNLNLKRNEIYNVSTYVANGNNISIKQECIIKLKLGKNEFELKVYVFPLDKVDIILGFDWWKKYKVQPNYSSNSWDLIFKNKKVNIKRENKTEVIQEIYIKKSNEHDKKMITIKPNENGTKTDSSKPDEHGILTNKKIPEVIGRHKLNKLLRKNSVEECWAVFLSNKSEDNKEIKSNIQINEILERYTDLFDQENMKLPPERRWIEEYQNIAPKILYTPGTENKVADALSRRFDLANIEEKEWPLEIKDLLMKKPISENIEKTILDLINREKTNFIVQNNKLYRKTNNSKVPYIEIQDRRDLIRGYHISMAHLGTHNTYNIMKSRHWWPRMKEQIQYEINLCKECQVQGKARDQVIWSLRIRSHRITGLSPYYLVYGKEPRMPGDINPISNNERLVNITEIFSNEVKRLSNLQSARIETKVKQEKEVKKMINDYKEKVTGLPYEIGNWVLVEVKNKKKLEAKLMGPYKVIRVGPLHTYKLEDSKGKEVTELVHHDRLRKARVENENEKQTEWAKSKFKNRLML</sequence>
<evidence type="ECO:0000256" key="3">
    <source>
        <dbReference type="ARBA" id="ARBA00022722"/>
    </source>
</evidence>
<keyword evidence="5" id="KW-0378">Hydrolase</keyword>
<dbReference type="InterPro" id="IPR001969">
    <property type="entry name" value="Aspartic_peptidase_AS"/>
</dbReference>
<dbReference type="SUPFAM" id="SSF50630">
    <property type="entry name" value="Acid proteases"/>
    <property type="match status" value="1"/>
</dbReference>
<dbReference type="Gene3D" id="1.10.340.70">
    <property type="match status" value="1"/>
</dbReference>
<keyword evidence="3" id="KW-0540">Nuclease</keyword>
<evidence type="ECO:0000256" key="2">
    <source>
        <dbReference type="ARBA" id="ARBA00022695"/>
    </source>
</evidence>